<gene>
    <name evidence="2" type="ORF">DERP_002791</name>
</gene>
<dbReference type="Proteomes" id="UP000887458">
    <property type="component" value="Unassembled WGS sequence"/>
</dbReference>
<evidence type="ECO:0000313" key="2">
    <source>
        <dbReference type="EMBL" id="KAH9426692.1"/>
    </source>
</evidence>
<protein>
    <submittedName>
        <fullName evidence="2">Uncharacterized protein</fullName>
    </submittedName>
</protein>
<reference evidence="2 3" key="2">
    <citation type="journal article" date="2022" name="Mol. Biol. Evol.">
        <title>Comparative Genomics Reveals Insights into the Divergent Evolution of Astigmatic Mites and Household Pest Adaptations.</title>
        <authorList>
            <person name="Xiong Q."/>
            <person name="Wan A.T."/>
            <person name="Liu X."/>
            <person name="Fung C.S."/>
            <person name="Xiao X."/>
            <person name="Malainual N."/>
            <person name="Hou J."/>
            <person name="Wang L."/>
            <person name="Wang M."/>
            <person name="Yang K.Y."/>
            <person name="Cui Y."/>
            <person name="Leung E.L."/>
            <person name="Nong W."/>
            <person name="Shin S.K."/>
            <person name="Au S.W."/>
            <person name="Jeong K.Y."/>
            <person name="Chew F.T."/>
            <person name="Hui J.H."/>
            <person name="Leung T.F."/>
            <person name="Tungtrongchitr A."/>
            <person name="Zhong N."/>
            <person name="Liu Z."/>
            <person name="Tsui S.K."/>
        </authorList>
    </citation>
    <scope>NUCLEOTIDE SEQUENCE [LARGE SCALE GENOMIC DNA]</scope>
    <source>
        <strain evidence="2">Derp</strain>
    </source>
</reference>
<evidence type="ECO:0000313" key="3">
    <source>
        <dbReference type="Proteomes" id="UP000887458"/>
    </source>
</evidence>
<reference evidence="2 3" key="1">
    <citation type="journal article" date="2018" name="J. Allergy Clin. Immunol.">
        <title>High-quality assembly of Dermatophagoides pteronyssinus genome and transcriptome reveals a wide range of novel allergens.</title>
        <authorList>
            <person name="Liu X.Y."/>
            <person name="Yang K.Y."/>
            <person name="Wang M.Q."/>
            <person name="Kwok J.S."/>
            <person name="Zeng X."/>
            <person name="Yang Z."/>
            <person name="Xiao X.J."/>
            <person name="Lau C.P."/>
            <person name="Li Y."/>
            <person name="Huang Z.M."/>
            <person name="Ba J.G."/>
            <person name="Yim A.K."/>
            <person name="Ouyang C.Y."/>
            <person name="Ngai S.M."/>
            <person name="Chan T.F."/>
            <person name="Leung E.L."/>
            <person name="Liu L."/>
            <person name="Liu Z.G."/>
            <person name="Tsui S.K."/>
        </authorList>
    </citation>
    <scope>NUCLEOTIDE SEQUENCE [LARGE SCALE GENOMIC DNA]</scope>
    <source>
        <strain evidence="2">Derp</strain>
    </source>
</reference>
<name>A0ABQ8JVT9_DERPT</name>
<comment type="caution">
    <text evidence="2">The sequence shown here is derived from an EMBL/GenBank/DDBJ whole genome shotgun (WGS) entry which is preliminary data.</text>
</comment>
<sequence length="65" mass="7596">MVNKRKPSSCRWPHHHHRGIGIGSTVHLLLASIIIYEKKFRSSISRQQETQQHEFRGNTFSLTLN</sequence>
<dbReference type="EMBL" id="NJHN03000008">
    <property type="protein sequence ID" value="KAH9426692.1"/>
    <property type="molecule type" value="Genomic_DNA"/>
</dbReference>
<keyword evidence="3" id="KW-1185">Reference proteome</keyword>
<organism evidence="2 3">
    <name type="scientific">Dermatophagoides pteronyssinus</name>
    <name type="common">European house dust mite</name>
    <dbReference type="NCBI Taxonomy" id="6956"/>
    <lineage>
        <taxon>Eukaryota</taxon>
        <taxon>Metazoa</taxon>
        <taxon>Ecdysozoa</taxon>
        <taxon>Arthropoda</taxon>
        <taxon>Chelicerata</taxon>
        <taxon>Arachnida</taxon>
        <taxon>Acari</taxon>
        <taxon>Acariformes</taxon>
        <taxon>Sarcoptiformes</taxon>
        <taxon>Astigmata</taxon>
        <taxon>Psoroptidia</taxon>
        <taxon>Analgoidea</taxon>
        <taxon>Pyroglyphidae</taxon>
        <taxon>Dermatophagoidinae</taxon>
        <taxon>Dermatophagoides</taxon>
    </lineage>
</organism>
<feature type="region of interest" description="Disordered" evidence="1">
    <location>
        <begin position="46"/>
        <end position="65"/>
    </location>
</feature>
<accession>A0ABQ8JVT9</accession>
<evidence type="ECO:0000256" key="1">
    <source>
        <dbReference type="SAM" id="MobiDB-lite"/>
    </source>
</evidence>
<proteinExistence type="predicted"/>